<dbReference type="KEGG" id="gfu:KM031_10095"/>
<reference evidence="1" key="1">
    <citation type="submission" date="2021-06" db="EMBL/GenBank/DDBJ databases">
        <title>Direct submission.</title>
        <authorList>
            <person name="Lee C.-S."/>
            <person name="Jin L."/>
        </authorList>
    </citation>
    <scope>NUCLEOTIDE SEQUENCE</scope>
    <source>
        <strain evidence="1">Con5</strain>
    </source>
</reference>
<dbReference type="RefSeq" id="WP_215505764.1">
    <property type="nucleotide sequence ID" value="NZ_CP076361.1"/>
</dbReference>
<dbReference type="EMBL" id="CP076361">
    <property type="protein sequence ID" value="QWK89222.1"/>
    <property type="molecule type" value="Genomic_DNA"/>
</dbReference>
<protein>
    <submittedName>
        <fullName evidence="1">Oxidoreductase</fullName>
    </submittedName>
</protein>
<dbReference type="InterPro" id="IPR036374">
    <property type="entry name" value="OxRdtase_Mopterin-bd_sf"/>
</dbReference>
<dbReference type="SUPFAM" id="SSF56524">
    <property type="entry name" value="Oxidoreductase molybdopterin-binding domain"/>
    <property type="match status" value="1"/>
</dbReference>
<dbReference type="Proteomes" id="UP000679352">
    <property type="component" value="Chromosome"/>
</dbReference>
<evidence type="ECO:0000313" key="1">
    <source>
        <dbReference type="EMBL" id="QWK89222.1"/>
    </source>
</evidence>
<proteinExistence type="predicted"/>
<accession>A0A975P4I4</accession>
<organism evidence="1 2">
    <name type="scientific">Gemmobacter fulvus</name>
    <dbReference type="NCBI Taxonomy" id="2840474"/>
    <lineage>
        <taxon>Bacteria</taxon>
        <taxon>Pseudomonadati</taxon>
        <taxon>Pseudomonadota</taxon>
        <taxon>Alphaproteobacteria</taxon>
        <taxon>Rhodobacterales</taxon>
        <taxon>Paracoccaceae</taxon>
        <taxon>Gemmobacter</taxon>
    </lineage>
</organism>
<sequence>MVCGANVSSGWPGSPVWRGCLAAGLLASALLGPARSEAEGVVLLTVTDTSGARHAFDLTTLDAMPQISFTTTTLWTDGPITFSGPPLRAVLQEAGITTGPVELMALNDYAVTLVVEELGPQHPIIATRKDGATFGVRDNGPLWLVYPFDTNRAFQDETIFAASVWQLIAVAAIHP</sequence>
<keyword evidence="2" id="KW-1185">Reference proteome</keyword>
<dbReference type="AlphaFoldDB" id="A0A975P4I4"/>
<evidence type="ECO:0000313" key="2">
    <source>
        <dbReference type="Proteomes" id="UP000679352"/>
    </source>
</evidence>
<gene>
    <name evidence="1" type="ORF">KM031_10095</name>
</gene>
<name>A0A975P4I4_9RHOB</name>